<dbReference type="Proteomes" id="UP000431401">
    <property type="component" value="Unassembled WGS sequence"/>
</dbReference>
<proteinExistence type="predicted"/>
<dbReference type="RefSeq" id="WP_153338573.1">
    <property type="nucleotide sequence ID" value="NZ_WEGI01000001.1"/>
</dbReference>
<gene>
    <name evidence="2" type="ORF">NRB56_01700</name>
</gene>
<dbReference type="OrthoDB" id="4265398at2"/>
<dbReference type="PANTHER" id="PTHR36503:SF2">
    <property type="entry name" value="BLR2408 PROTEIN"/>
    <property type="match status" value="1"/>
</dbReference>
<evidence type="ECO:0000259" key="1">
    <source>
        <dbReference type="PROSITE" id="PS51819"/>
    </source>
</evidence>
<evidence type="ECO:0000313" key="2">
    <source>
        <dbReference type="EMBL" id="MQY24622.1"/>
    </source>
</evidence>
<name>A0A7K0DH71_9NOCA</name>
<dbReference type="PROSITE" id="PS51819">
    <property type="entry name" value="VOC"/>
    <property type="match status" value="1"/>
</dbReference>
<reference evidence="2 3" key="1">
    <citation type="submission" date="2019-10" db="EMBL/GenBank/DDBJ databases">
        <title>Nocardia macrotermitis sp. nov. and Nocardia aurantia sp. nov., isolated from the gut of fungus growing-termite Macrotermes natalensis.</title>
        <authorList>
            <person name="Benndorf R."/>
            <person name="Schwitalla J."/>
            <person name="Martin K."/>
            <person name="De Beer W."/>
            <person name="Kaster A.-K."/>
            <person name="Vollmers J."/>
            <person name="Poulsen M."/>
            <person name="Beemelmanns C."/>
        </authorList>
    </citation>
    <scope>NUCLEOTIDE SEQUENCE [LARGE SCALE GENOMIC DNA]</scope>
    <source>
        <strain evidence="2 3">RB56</strain>
    </source>
</reference>
<dbReference type="AlphaFoldDB" id="A0A7K0DH71"/>
<dbReference type="EMBL" id="WEGI01000001">
    <property type="protein sequence ID" value="MQY24622.1"/>
    <property type="molecule type" value="Genomic_DNA"/>
</dbReference>
<dbReference type="PANTHER" id="PTHR36503">
    <property type="entry name" value="BLR2520 PROTEIN"/>
    <property type="match status" value="1"/>
</dbReference>
<keyword evidence="3" id="KW-1185">Reference proteome</keyword>
<feature type="domain" description="VOC" evidence="1">
    <location>
        <begin position="4"/>
        <end position="133"/>
    </location>
</feature>
<dbReference type="Gene3D" id="3.10.180.10">
    <property type="entry name" value="2,3-Dihydroxybiphenyl 1,2-Dioxygenase, domain 1"/>
    <property type="match status" value="1"/>
</dbReference>
<dbReference type="SUPFAM" id="SSF54593">
    <property type="entry name" value="Glyoxalase/Bleomycin resistance protein/Dihydroxybiphenyl dioxygenase"/>
    <property type="match status" value="1"/>
</dbReference>
<accession>A0A7K0DH71</accession>
<dbReference type="Pfam" id="PF22677">
    <property type="entry name" value="Ble-like_N"/>
    <property type="match status" value="1"/>
</dbReference>
<dbReference type="InterPro" id="IPR037523">
    <property type="entry name" value="VOC_core"/>
</dbReference>
<protein>
    <recommendedName>
        <fullName evidence="1">VOC domain-containing protein</fullName>
    </recommendedName>
</protein>
<dbReference type="InterPro" id="IPR053863">
    <property type="entry name" value="Glyoxy/Ble-like_N"/>
</dbReference>
<sequence>MPSTMIFLNLPVADLERSKAFYERLGWKIDQEFTDDAAACVVIDDNISVMLLSQNFFHNFAQRPRAITTATVGAVYALALGSMHAVDTLVSAAVAAGAVEELHPDRRLQEMAIGMYGRTFLDPDGHQWEAFWMRGQ</sequence>
<organism evidence="2 3">
    <name type="scientific">Nocardia aurantia</name>
    <dbReference type="NCBI Taxonomy" id="2585199"/>
    <lineage>
        <taxon>Bacteria</taxon>
        <taxon>Bacillati</taxon>
        <taxon>Actinomycetota</taxon>
        <taxon>Actinomycetes</taxon>
        <taxon>Mycobacteriales</taxon>
        <taxon>Nocardiaceae</taxon>
        <taxon>Nocardia</taxon>
    </lineage>
</organism>
<dbReference type="InterPro" id="IPR029068">
    <property type="entry name" value="Glyas_Bleomycin-R_OHBP_Dase"/>
</dbReference>
<evidence type="ECO:0000313" key="3">
    <source>
        <dbReference type="Proteomes" id="UP000431401"/>
    </source>
</evidence>
<comment type="caution">
    <text evidence="2">The sequence shown here is derived from an EMBL/GenBank/DDBJ whole genome shotgun (WGS) entry which is preliminary data.</text>
</comment>